<accession>A0A9D4CA87</accession>
<feature type="transmembrane region" description="Helical" evidence="1">
    <location>
        <begin position="42"/>
        <end position="67"/>
    </location>
</feature>
<name>A0A9D4CA87_DREPO</name>
<evidence type="ECO:0000313" key="2">
    <source>
        <dbReference type="EMBL" id="KAH3719865.1"/>
    </source>
</evidence>
<proteinExistence type="predicted"/>
<keyword evidence="1" id="KW-0472">Membrane</keyword>
<gene>
    <name evidence="2" type="ORF">DPMN_062749</name>
</gene>
<keyword evidence="1" id="KW-0812">Transmembrane</keyword>
<dbReference type="Proteomes" id="UP000828390">
    <property type="component" value="Unassembled WGS sequence"/>
</dbReference>
<dbReference type="EMBL" id="JAIWYP010000013">
    <property type="protein sequence ID" value="KAH3719865.1"/>
    <property type="molecule type" value="Genomic_DNA"/>
</dbReference>
<evidence type="ECO:0000256" key="1">
    <source>
        <dbReference type="SAM" id="Phobius"/>
    </source>
</evidence>
<sequence>MVWAIPCLPDLVSEALVISSTLPAQAPRGRCPFLLISPFLDLIAAFTSLRMMGLSSLLVAGGTFWTFGSSVVLKL</sequence>
<keyword evidence="3" id="KW-1185">Reference proteome</keyword>
<keyword evidence="1" id="KW-1133">Transmembrane helix</keyword>
<reference evidence="2" key="2">
    <citation type="submission" date="2020-11" db="EMBL/GenBank/DDBJ databases">
        <authorList>
            <person name="McCartney M.A."/>
            <person name="Auch B."/>
            <person name="Kono T."/>
            <person name="Mallez S."/>
            <person name="Becker A."/>
            <person name="Gohl D.M."/>
            <person name="Silverstein K.A.T."/>
            <person name="Koren S."/>
            <person name="Bechman K.B."/>
            <person name="Herman A."/>
            <person name="Abrahante J.E."/>
            <person name="Garbe J."/>
        </authorList>
    </citation>
    <scope>NUCLEOTIDE SEQUENCE</scope>
    <source>
        <strain evidence="2">Duluth1</strain>
        <tissue evidence="2">Whole animal</tissue>
    </source>
</reference>
<dbReference type="AlphaFoldDB" id="A0A9D4CA87"/>
<evidence type="ECO:0000313" key="3">
    <source>
        <dbReference type="Proteomes" id="UP000828390"/>
    </source>
</evidence>
<organism evidence="2 3">
    <name type="scientific">Dreissena polymorpha</name>
    <name type="common">Zebra mussel</name>
    <name type="synonym">Mytilus polymorpha</name>
    <dbReference type="NCBI Taxonomy" id="45954"/>
    <lineage>
        <taxon>Eukaryota</taxon>
        <taxon>Metazoa</taxon>
        <taxon>Spiralia</taxon>
        <taxon>Lophotrochozoa</taxon>
        <taxon>Mollusca</taxon>
        <taxon>Bivalvia</taxon>
        <taxon>Autobranchia</taxon>
        <taxon>Heteroconchia</taxon>
        <taxon>Euheterodonta</taxon>
        <taxon>Imparidentia</taxon>
        <taxon>Neoheterodontei</taxon>
        <taxon>Myida</taxon>
        <taxon>Dreissenoidea</taxon>
        <taxon>Dreissenidae</taxon>
        <taxon>Dreissena</taxon>
    </lineage>
</organism>
<comment type="caution">
    <text evidence="2">The sequence shown here is derived from an EMBL/GenBank/DDBJ whole genome shotgun (WGS) entry which is preliminary data.</text>
</comment>
<reference evidence="2" key="1">
    <citation type="journal article" date="2019" name="bioRxiv">
        <title>The Genome of the Zebra Mussel, Dreissena polymorpha: A Resource for Invasive Species Research.</title>
        <authorList>
            <person name="McCartney M.A."/>
            <person name="Auch B."/>
            <person name="Kono T."/>
            <person name="Mallez S."/>
            <person name="Zhang Y."/>
            <person name="Obille A."/>
            <person name="Becker A."/>
            <person name="Abrahante J.E."/>
            <person name="Garbe J."/>
            <person name="Badalamenti J.P."/>
            <person name="Herman A."/>
            <person name="Mangelson H."/>
            <person name="Liachko I."/>
            <person name="Sullivan S."/>
            <person name="Sone E.D."/>
            <person name="Koren S."/>
            <person name="Silverstein K.A.T."/>
            <person name="Beckman K.B."/>
            <person name="Gohl D.M."/>
        </authorList>
    </citation>
    <scope>NUCLEOTIDE SEQUENCE</scope>
    <source>
        <strain evidence="2">Duluth1</strain>
        <tissue evidence="2">Whole animal</tissue>
    </source>
</reference>
<protein>
    <submittedName>
        <fullName evidence="2">Uncharacterized protein</fullName>
    </submittedName>
</protein>